<dbReference type="Gene3D" id="1.10.60.30">
    <property type="entry name" value="PSPTO4464-like domains"/>
    <property type="match status" value="2"/>
</dbReference>
<keyword evidence="2" id="KW-0690">Ribosome biogenesis</keyword>
<dbReference type="InterPro" id="IPR023153">
    <property type="entry name" value="DarP_sf"/>
</dbReference>
<dbReference type="HAMAP" id="MF_00765">
    <property type="entry name" value="DarP"/>
    <property type="match status" value="1"/>
</dbReference>
<evidence type="ECO:0000256" key="1">
    <source>
        <dbReference type="ARBA" id="ARBA00022490"/>
    </source>
</evidence>
<dbReference type="GO" id="GO:0042254">
    <property type="term" value="P:ribosome biogenesis"/>
    <property type="evidence" value="ECO:0007669"/>
    <property type="project" value="UniProtKB-KW"/>
</dbReference>
<dbReference type="EMBL" id="UOFV01000076">
    <property type="protein sequence ID" value="VAW96013.1"/>
    <property type="molecule type" value="Genomic_DNA"/>
</dbReference>
<dbReference type="PIRSF" id="PIRSF016183">
    <property type="entry name" value="UCP016183"/>
    <property type="match status" value="1"/>
</dbReference>
<keyword evidence="4" id="KW-0694">RNA-binding</keyword>
<protein>
    <submittedName>
        <fullName evidence="6">UPF0307 protein YjgA</fullName>
    </submittedName>
</protein>
<proteinExistence type="inferred from homology"/>
<dbReference type="PANTHER" id="PTHR38101">
    <property type="entry name" value="UPF0307 PROTEIN YJGA"/>
    <property type="match status" value="1"/>
</dbReference>
<dbReference type="Pfam" id="PF04751">
    <property type="entry name" value="DarP"/>
    <property type="match status" value="1"/>
</dbReference>
<evidence type="ECO:0000256" key="5">
    <source>
        <dbReference type="SAM" id="MobiDB-lite"/>
    </source>
</evidence>
<evidence type="ECO:0000256" key="2">
    <source>
        <dbReference type="ARBA" id="ARBA00022517"/>
    </source>
</evidence>
<keyword evidence="3" id="KW-0699">rRNA-binding</keyword>
<name>A0A3B1A7F1_9ZZZZ</name>
<gene>
    <name evidence="6" type="ORF">MNBD_GAMMA19-1459</name>
</gene>
<organism evidence="6">
    <name type="scientific">hydrothermal vent metagenome</name>
    <dbReference type="NCBI Taxonomy" id="652676"/>
    <lineage>
        <taxon>unclassified sequences</taxon>
        <taxon>metagenomes</taxon>
        <taxon>ecological metagenomes</taxon>
    </lineage>
</organism>
<dbReference type="PANTHER" id="PTHR38101:SF1">
    <property type="entry name" value="UPF0307 PROTEIN YJGA"/>
    <property type="match status" value="1"/>
</dbReference>
<dbReference type="NCBIfam" id="NF003593">
    <property type="entry name" value="PRK05255.1-1"/>
    <property type="match status" value="1"/>
</dbReference>
<dbReference type="GO" id="GO:0019843">
    <property type="term" value="F:rRNA binding"/>
    <property type="evidence" value="ECO:0007669"/>
    <property type="project" value="UniProtKB-KW"/>
</dbReference>
<accession>A0A3B1A7F1</accession>
<dbReference type="SUPFAM" id="SSF158710">
    <property type="entry name" value="PSPTO4464-like"/>
    <property type="match status" value="1"/>
</dbReference>
<feature type="region of interest" description="Disordered" evidence="5">
    <location>
        <begin position="1"/>
        <end position="30"/>
    </location>
</feature>
<reference evidence="6" key="1">
    <citation type="submission" date="2018-06" db="EMBL/GenBank/DDBJ databases">
        <authorList>
            <person name="Zhirakovskaya E."/>
        </authorList>
    </citation>
    <scope>NUCLEOTIDE SEQUENCE</scope>
</reference>
<dbReference type="FunFam" id="1.10.60.30:FF:000002">
    <property type="entry name" value="UPF0307 protein YjgA"/>
    <property type="match status" value="1"/>
</dbReference>
<dbReference type="CDD" id="cd16331">
    <property type="entry name" value="YjgA-like"/>
    <property type="match status" value="1"/>
</dbReference>
<evidence type="ECO:0000256" key="4">
    <source>
        <dbReference type="ARBA" id="ARBA00022884"/>
    </source>
</evidence>
<sequence length="176" mass="20345">MKKNMNKKMPFIEQPTGEADEEKSKSQVKREMHALQELGEELVNLPKEQFASIELPEALYDAIAEARHIHQHGALKRQLQYIGKRMRSENAEEIREQLDTLTGQSKQAVATLHHIERWRDRLLEDGDTALAELVAEFANADRQYLRQLVRNAKKEALGNKPPKSARALFKHLRELM</sequence>
<dbReference type="GO" id="GO:0005829">
    <property type="term" value="C:cytosol"/>
    <property type="evidence" value="ECO:0007669"/>
    <property type="project" value="TreeGrafter"/>
</dbReference>
<evidence type="ECO:0000313" key="6">
    <source>
        <dbReference type="EMBL" id="VAW96013.1"/>
    </source>
</evidence>
<keyword evidence="1" id="KW-0963">Cytoplasm</keyword>
<evidence type="ECO:0000256" key="3">
    <source>
        <dbReference type="ARBA" id="ARBA00022730"/>
    </source>
</evidence>
<dbReference type="InterPro" id="IPR006839">
    <property type="entry name" value="DarP"/>
</dbReference>
<dbReference type="AlphaFoldDB" id="A0A3B1A7F1"/>